<dbReference type="RefSeq" id="WP_259056905.1">
    <property type="nucleotide sequence ID" value="NZ_JANUCT010000019.1"/>
</dbReference>
<dbReference type="Proteomes" id="UP001204445">
    <property type="component" value="Unassembled WGS sequence"/>
</dbReference>
<gene>
    <name evidence="1" type="ORF">J2T55_002313</name>
</gene>
<organism evidence="1 2">
    <name type="scientific">Methylohalomonas lacus</name>
    <dbReference type="NCBI Taxonomy" id="398773"/>
    <lineage>
        <taxon>Bacteria</taxon>
        <taxon>Pseudomonadati</taxon>
        <taxon>Pseudomonadota</taxon>
        <taxon>Gammaproteobacteria</taxon>
        <taxon>Methylohalomonadales</taxon>
        <taxon>Methylohalomonadaceae</taxon>
        <taxon>Methylohalomonas</taxon>
    </lineage>
</organism>
<reference evidence="1" key="1">
    <citation type="submission" date="2022-08" db="EMBL/GenBank/DDBJ databases">
        <title>Genomic Encyclopedia of Type Strains, Phase III (KMG-III): the genomes of soil and plant-associated and newly described type strains.</title>
        <authorList>
            <person name="Whitman W."/>
        </authorList>
    </citation>
    <scope>NUCLEOTIDE SEQUENCE</scope>
    <source>
        <strain evidence="1">HMT 1</strain>
    </source>
</reference>
<proteinExistence type="predicted"/>
<keyword evidence="2" id="KW-1185">Reference proteome</keyword>
<dbReference type="EMBL" id="JANUCT010000019">
    <property type="protein sequence ID" value="MCS3904277.1"/>
    <property type="molecule type" value="Genomic_DNA"/>
</dbReference>
<name>A0AAE3HNY2_9GAMM</name>
<sequence>MKQPSGQLLTVSGFCPFLIRLIAIIGLYSLLPATADDHTAPEEYAIPKHGQLRMHVPIDWQVNFYQPEDDSFPVISFFPFEGRERFKGTEDFQLSVAVFWTENPLYDLTDPDTLRDFVADVGEQVIQQSDQQDLELEQISGNSGVGYVFDLSDESAAENEYKYLTQGALSVGNVILAFSLFSRDNHDKLRTETLEMLTTAVHMPGRRDVNFQPE</sequence>
<dbReference type="AlphaFoldDB" id="A0AAE3HNY2"/>
<evidence type="ECO:0000313" key="2">
    <source>
        <dbReference type="Proteomes" id="UP001204445"/>
    </source>
</evidence>
<evidence type="ECO:0000313" key="1">
    <source>
        <dbReference type="EMBL" id="MCS3904277.1"/>
    </source>
</evidence>
<comment type="caution">
    <text evidence="1">The sequence shown here is derived from an EMBL/GenBank/DDBJ whole genome shotgun (WGS) entry which is preliminary data.</text>
</comment>
<protein>
    <submittedName>
        <fullName evidence="1">Uncharacterized protein</fullName>
    </submittedName>
</protein>
<accession>A0AAE3HNY2</accession>